<dbReference type="PANTHER" id="PTHR35850">
    <property type="entry name" value="CYTOPLASMIC PROTEIN-RELATED"/>
    <property type="match status" value="1"/>
</dbReference>
<feature type="compositionally biased region" description="Low complexity" evidence="1">
    <location>
        <begin position="841"/>
        <end position="857"/>
    </location>
</feature>
<evidence type="ECO:0000256" key="1">
    <source>
        <dbReference type="SAM" id="MobiDB-lite"/>
    </source>
</evidence>
<feature type="domain" description="TssC1 N-terminal" evidence="2">
    <location>
        <begin position="1126"/>
        <end position="1408"/>
    </location>
</feature>
<feature type="region of interest" description="Disordered" evidence="1">
    <location>
        <begin position="1415"/>
        <end position="1438"/>
    </location>
</feature>
<feature type="compositionally biased region" description="Basic and acidic residues" evidence="1">
    <location>
        <begin position="730"/>
        <end position="742"/>
    </location>
</feature>
<feature type="region of interest" description="Disordered" evidence="1">
    <location>
        <begin position="634"/>
        <end position="912"/>
    </location>
</feature>
<sequence length="1476" mass="152238">MAESQKFIARNRAPRVQIEYDVELYGAEKKVQLPFVMGVMSDLSGKSKVAQPSVDDRKFLEIDVDSFDDRMKAMQPRVEFSVPNTLTGEGNLPVDLVFERMEDFSPAAIAAKIAPLKALLDARTELSNLMAYMDGKSGAEALIEKILANPALLAAASGAAVADSAETDAALAALRAIAPADTAPKDTTDATLAGLAAAAAPADAPAEDPLAALGTLTPVEEVKAQDTTADTLAGLAAAAPVDAPSEDPLSALTTLTPVTDAEIVDTTADTLAGLASSAPADAPAEDPLAALGTLTPVEEVEAQDTTADTLAGLAAAAPVETVEEDSLAALGTLTPVEEVQTKDTTADTLDSLAAAAPVDAPAEDPLAALDSLAPVEETPAEDDTADTLAGLAAAAPAETVEEGGLAALGTLTPVAAQDEIDTSADTLAGLASAAPQDAPEEDPLAALDSLALVEEAPAEDTTFDTLAGLAAAAPVETVKEDALSALGTLTPVAEQDEIDTSADTLAGLASAAPQDAPEEDPLAALDSLALVEEAPAEDDTADTLAGLESAAPQDAPEEDPLAALDSLAPVEETAAEDNTADTLAGLATATPEEAPAEDPLAALDSLAALDAPLPADEAEVALASLETPEAEVLTPPEADDLDDFLADLADDGGLDDLLETPESAPDTAEDGGLDDLLGDLSDDTGLDDLLADPAPQAEAAAEDSLDDLLGDPGTEDSLDDLLAAPEPELEDKAAPSPEHESVADDDLDDLLGGLADDDPLETPEHTEEPADDLGALLGDLADDAAPAVPEAELAPAPSDDLDDLLGDLTSDDGLSDLLDAPEPAAEPQQDTADDDFDDLLGDLAGDAPAAEAAPEAATQRDELDDLLGGLAGDDPLESPEPTPAPVDDLDDLLGDLTTGDGLDDLLADPDTLPETEPALEIARPAEPEFAFGTIAGERPAPEKLNRKRFRMAILGDFSGRAARGLVDTGDGLASRAPMPLDPDTADDLIESFATTLVLPIGKDGTGVEVKLGELDDLHPDELFEKLPLFADLVGLKAQLGAGGTAESAAAKLRQWAEQHGTYAAPARRTSSGNAMPAGKRLTDFQALIGDTSGQLTQPSAIEDLLARVVGPHIRAVPDADAQAMQQAVDQSIAAAMRLILHHPEFQSLEAQWRSIDLIARSIEADDTLDVVLYDVSAEEIATDLARADDLSQSGLARMLTEAPLDEDTGRGGFSAIMGLYTFEETPPHAQILGRIARVAAHVDAPFFGAMAAGTLATDKADRHPLVAEAWDELRGMAEAKYLGLATPRFMLRRPYGAKTEPTYEFDFEEFTMQDGLKSLLWANPVVLVAILLAQSFRANGKGMNLGSVMSLGGIPYHFVTDRHGDQVQLPCTERNLTEKTVEAVMARGLMPVVSIRGRDEIRLASFQALGGGTVLGPWSDVPPPPPTAPKVTAPEPDDAELASDLDDLLAGFDDATPAPADPGDVDAELAALLDGL</sequence>
<feature type="compositionally biased region" description="Acidic residues" evidence="1">
    <location>
        <begin position="700"/>
        <end position="719"/>
    </location>
</feature>
<protein>
    <submittedName>
        <fullName evidence="3">Type VI secretion system contractile sheath small subunit</fullName>
    </submittedName>
</protein>
<accession>A0ABY2X6E9</accession>
<proteinExistence type="predicted"/>
<dbReference type="Pfam" id="PF05591">
    <property type="entry name" value="T6SS_VipA"/>
    <property type="match status" value="1"/>
</dbReference>
<feature type="compositionally biased region" description="Acidic residues" evidence="1">
    <location>
        <begin position="901"/>
        <end position="912"/>
    </location>
</feature>
<gene>
    <name evidence="3" type="primary">tssB</name>
    <name evidence="3" type="ORF">FGK64_13795</name>
</gene>
<feature type="compositionally biased region" description="Acidic residues" evidence="1">
    <location>
        <begin position="743"/>
        <end position="761"/>
    </location>
</feature>
<comment type="caution">
    <text evidence="3">The sequence shown here is derived from an EMBL/GenBank/DDBJ whole genome shotgun (WGS) entry which is preliminary data.</text>
</comment>
<dbReference type="Pfam" id="PF05943">
    <property type="entry name" value="VipB"/>
    <property type="match status" value="1"/>
</dbReference>
<dbReference type="InterPro" id="IPR008312">
    <property type="entry name" value="T6SS_TssB1"/>
</dbReference>
<feature type="compositionally biased region" description="Acidic residues" evidence="1">
    <location>
        <begin position="637"/>
        <end position="659"/>
    </location>
</feature>
<feature type="compositionally biased region" description="Low complexity" evidence="1">
    <location>
        <begin position="772"/>
        <end position="798"/>
    </location>
</feature>
<feature type="compositionally biased region" description="Acidic residues" evidence="1">
    <location>
        <begin position="667"/>
        <end position="690"/>
    </location>
</feature>
<feature type="compositionally biased region" description="Acidic residues" evidence="1">
    <location>
        <begin position="831"/>
        <end position="840"/>
    </location>
</feature>
<feature type="compositionally biased region" description="Acidic residues" evidence="1">
    <location>
        <begin position="799"/>
        <end position="814"/>
    </location>
</feature>
<keyword evidence="4" id="KW-1185">Reference proteome</keyword>
<dbReference type="EMBL" id="VCPC01000003">
    <property type="protein sequence ID" value="TMV11359.1"/>
    <property type="molecule type" value="Genomic_DNA"/>
</dbReference>
<name>A0ABY2X6E9_9RHOB</name>
<dbReference type="Proteomes" id="UP001191082">
    <property type="component" value="Unassembled WGS sequence"/>
</dbReference>
<evidence type="ECO:0000259" key="2">
    <source>
        <dbReference type="Pfam" id="PF05943"/>
    </source>
</evidence>
<dbReference type="NCBIfam" id="TIGR03358">
    <property type="entry name" value="VI_chp_5"/>
    <property type="match status" value="1"/>
</dbReference>
<dbReference type="InterPro" id="IPR044031">
    <property type="entry name" value="TssC1_N"/>
</dbReference>
<reference evidence="3 4" key="1">
    <citation type="submission" date="2019-05" db="EMBL/GenBank/DDBJ databases">
        <title>Marivita sp. nov. isolated from sea sediment.</title>
        <authorList>
            <person name="Kim W."/>
        </authorList>
    </citation>
    <scope>NUCLEOTIDE SEQUENCE [LARGE SCALE GENOMIC DNA]</scope>
    <source>
        <strain evidence="3 4">CAU 1492</strain>
    </source>
</reference>
<evidence type="ECO:0000313" key="3">
    <source>
        <dbReference type="EMBL" id="TMV11359.1"/>
    </source>
</evidence>
<organism evidence="3 4">
    <name type="scientific">Arenibacterium halophilum</name>
    <dbReference type="NCBI Taxonomy" id="2583821"/>
    <lineage>
        <taxon>Bacteria</taxon>
        <taxon>Pseudomonadati</taxon>
        <taxon>Pseudomonadota</taxon>
        <taxon>Alphaproteobacteria</taxon>
        <taxon>Rhodobacterales</taxon>
        <taxon>Paracoccaceae</taxon>
        <taxon>Arenibacterium</taxon>
    </lineage>
</organism>
<dbReference type="PANTHER" id="PTHR35850:SF1">
    <property type="entry name" value="TYPE VI SECRETION SYSTEM SHEATH PROTEIN TSSB1"/>
    <property type="match status" value="1"/>
</dbReference>
<evidence type="ECO:0000313" key="4">
    <source>
        <dbReference type="Proteomes" id="UP001191082"/>
    </source>
</evidence>